<evidence type="ECO:0000313" key="2">
    <source>
        <dbReference type="Proteomes" id="UP000293562"/>
    </source>
</evidence>
<evidence type="ECO:0000313" key="1">
    <source>
        <dbReference type="EMBL" id="RZT91376.1"/>
    </source>
</evidence>
<name>A0A4Q7V4F7_9BACT</name>
<dbReference type="RefSeq" id="WP_130308539.1">
    <property type="nucleotide sequence ID" value="NZ_SHKN01000005.1"/>
</dbReference>
<protein>
    <recommendedName>
        <fullName evidence="3">Tetratricopeptide repeat protein</fullName>
    </recommendedName>
</protein>
<gene>
    <name evidence="1" type="ORF">EV201_3191</name>
</gene>
<accession>A0A4Q7V4F7</accession>
<organism evidence="1 2">
    <name type="scientific">Ancylomarina subtilis</name>
    <dbReference type="NCBI Taxonomy" id="1639035"/>
    <lineage>
        <taxon>Bacteria</taxon>
        <taxon>Pseudomonadati</taxon>
        <taxon>Bacteroidota</taxon>
        <taxon>Bacteroidia</taxon>
        <taxon>Marinilabiliales</taxon>
        <taxon>Marinifilaceae</taxon>
        <taxon>Ancylomarina</taxon>
    </lineage>
</organism>
<dbReference type="EMBL" id="SHKN01000005">
    <property type="protein sequence ID" value="RZT91376.1"/>
    <property type="molecule type" value="Genomic_DNA"/>
</dbReference>
<dbReference type="AlphaFoldDB" id="A0A4Q7V4F7"/>
<keyword evidence="2" id="KW-1185">Reference proteome</keyword>
<comment type="caution">
    <text evidence="1">The sequence shown here is derived from an EMBL/GenBank/DDBJ whole genome shotgun (WGS) entry which is preliminary data.</text>
</comment>
<reference evidence="1 2" key="1">
    <citation type="submission" date="2019-02" db="EMBL/GenBank/DDBJ databases">
        <title>Genomic Encyclopedia of Type Strains, Phase IV (KMG-IV): sequencing the most valuable type-strain genomes for metagenomic binning, comparative biology and taxonomic classification.</title>
        <authorList>
            <person name="Goeker M."/>
        </authorList>
    </citation>
    <scope>NUCLEOTIDE SEQUENCE [LARGE SCALE GENOMIC DNA]</scope>
    <source>
        <strain evidence="1 2">DSM 28825</strain>
    </source>
</reference>
<dbReference type="OrthoDB" id="594666at2"/>
<dbReference type="Proteomes" id="UP000293562">
    <property type="component" value="Unassembled WGS sequence"/>
</dbReference>
<proteinExistence type="predicted"/>
<evidence type="ECO:0008006" key="3">
    <source>
        <dbReference type="Google" id="ProtNLM"/>
    </source>
</evidence>
<sequence length="324" mass="37672">MNKALLQSWLKDPQKMDGDSHKELKTLIDAYPFFQAPYLLLLKALNQKKSIRFNQELKNAALFIPDRRRLYLYLNDKLEFHIDTALPVEKDVFELDDQATDDLISNTLKSDLEELNQKEDVPNEVEGDVIDFVDLETSEQNEKGDVDVQLEKITNPEREKSPKSDYLNLESEIYDMDFGGNLYVLKSNENQAEEAETQKNYSFSEWISRLDSSDVKPVQITTPNQDKKTPKKKKIAKNFDLISNFIENEPRIPKPDQKSDNQTDISKESLKEDVGCMSETLAEIYIKQKLFDKAIAVYEKLMLKNPEKNIYFASQLERIEKLKK</sequence>